<dbReference type="KEGG" id="cgt:cgR_2797"/>
<proteinExistence type="predicted"/>
<sequence length="87" mass="10044">MAPVKVMDDYKVYNAHPSKVEALIHRLFASARLDLTQIDAKGKDYDPSEWFMVPLEEVQKGIELIVSGDVIYYNYDRQQEKLVPAEN</sequence>
<dbReference type="Proteomes" id="UP000006698">
    <property type="component" value="Chromosome"/>
</dbReference>
<dbReference type="Pfam" id="PF13455">
    <property type="entry name" value="MUG113"/>
    <property type="match status" value="1"/>
</dbReference>
<accession>A0AB72VEA3</accession>
<evidence type="ECO:0000313" key="1">
    <source>
        <dbReference type="EMBL" id="BAF55816.1"/>
    </source>
</evidence>
<dbReference type="AlphaFoldDB" id="A0AB72VEA3"/>
<protein>
    <recommendedName>
        <fullName evidence="2">YeeC-like protein</fullName>
    </recommendedName>
</protein>
<evidence type="ECO:0008006" key="2">
    <source>
        <dbReference type="Google" id="ProtNLM"/>
    </source>
</evidence>
<reference evidence="1" key="1">
    <citation type="journal article" date="2007" name="Microbiology">
        <title>Comparative analysis of the Corynebacterium glutamicum group and complete genome sequence of strain R.</title>
        <authorList>
            <person name="Yukawa H."/>
            <person name="Omumasaba C.A."/>
            <person name="Nonaka H."/>
            <person name="Kos P."/>
            <person name="Okai N."/>
            <person name="Suzuki N."/>
            <person name="Suda M."/>
            <person name="Tsuge Y."/>
            <person name="Watanabe J."/>
            <person name="Ikeda Y."/>
            <person name="Vertes A.A."/>
            <person name="Inui M."/>
        </authorList>
    </citation>
    <scope>NUCLEOTIDE SEQUENCE</scope>
    <source>
        <strain evidence="1">R</strain>
    </source>
</reference>
<dbReference type="EMBL" id="AP009044">
    <property type="protein sequence ID" value="BAF55816.1"/>
    <property type="molecule type" value="Genomic_DNA"/>
</dbReference>
<organism evidence="1">
    <name type="scientific">Corynebacterium glutamicum (strain R)</name>
    <dbReference type="NCBI Taxonomy" id="340322"/>
    <lineage>
        <taxon>Bacteria</taxon>
        <taxon>Bacillati</taxon>
        <taxon>Actinomycetota</taxon>
        <taxon>Actinomycetes</taxon>
        <taxon>Mycobacteriales</taxon>
        <taxon>Corynebacteriaceae</taxon>
        <taxon>Corynebacterium</taxon>
    </lineage>
</organism>
<gene>
    <name evidence="1" type="ordered locus">cgR_2797</name>
</gene>
<name>A0AB72VEA3_CORGB</name>